<name>A0A383B109_9ZZZZ</name>
<reference evidence="1" key="1">
    <citation type="submission" date="2018-05" db="EMBL/GenBank/DDBJ databases">
        <authorList>
            <person name="Lanie J.A."/>
            <person name="Ng W.-L."/>
            <person name="Kazmierczak K.M."/>
            <person name="Andrzejewski T.M."/>
            <person name="Davidsen T.M."/>
            <person name="Wayne K.J."/>
            <person name="Tettelin H."/>
            <person name="Glass J.I."/>
            <person name="Rusch D."/>
            <person name="Podicherti R."/>
            <person name="Tsui H.-C.T."/>
            <person name="Winkler M.E."/>
        </authorList>
    </citation>
    <scope>NUCLEOTIDE SEQUENCE</scope>
</reference>
<organism evidence="1">
    <name type="scientific">marine metagenome</name>
    <dbReference type="NCBI Taxonomy" id="408172"/>
    <lineage>
        <taxon>unclassified sequences</taxon>
        <taxon>metagenomes</taxon>
        <taxon>ecological metagenomes</taxon>
    </lineage>
</organism>
<accession>A0A383B109</accession>
<dbReference type="AlphaFoldDB" id="A0A383B109"/>
<evidence type="ECO:0000313" key="1">
    <source>
        <dbReference type="EMBL" id="SVE13098.1"/>
    </source>
</evidence>
<dbReference type="EMBL" id="UINC01196194">
    <property type="protein sequence ID" value="SVE13098.1"/>
    <property type="molecule type" value="Genomic_DNA"/>
</dbReference>
<proteinExistence type="predicted"/>
<gene>
    <name evidence="1" type="ORF">METZ01_LOCUS465952</name>
</gene>
<feature type="non-terminal residue" evidence="1">
    <location>
        <position position="49"/>
    </location>
</feature>
<sequence>MIIYIERLLTCGTTFHHIRSIRKHNGMGVIEMCFLCTRHRRYHDFATSH</sequence>
<protein>
    <submittedName>
        <fullName evidence="1">Uncharacterized protein</fullName>
    </submittedName>
</protein>